<comment type="subcellular location">
    <subcellularLocation>
        <location evidence="1">Membrane</location>
    </subcellularLocation>
</comment>
<name>E0TC00_PARBH</name>
<organism evidence="7 8">
    <name type="scientific">Parvularcula bermudensis (strain ATCC BAA-594 / HTCC2503 / KCTC 12087)</name>
    <dbReference type="NCBI Taxonomy" id="314260"/>
    <lineage>
        <taxon>Bacteria</taxon>
        <taxon>Pseudomonadati</taxon>
        <taxon>Pseudomonadota</taxon>
        <taxon>Alphaproteobacteria</taxon>
        <taxon>Parvularculales</taxon>
        <taxon>Parvularculaceae</taxon>
        <taxon>Parvularcula</taxon>
    </lineage>
</organism>
<keyword evidence="4 5" id="KW-0472">Membrane</keyword>
<dbReference type="RefSeq" id="WP_013300767.1">
    <property type="nucleotide sequence ID" value="NC_014414.1"/>
</dbReference>
<feature type="domain" description="Fatty acid hydroxylase" evidence="6">
    <location>
        <begin position="112"/>
        <end position="246"/>
    </location>
</feature>
<evidence type="ECO:0000313" key="8">
    <source>
        <dbReference type="Proteomes" id="UP000001302"/>
    </source>
</evidence>
<dbReference type="KEGG" id="pbr:PB2503_08689"/>
<dbReference type="AlphaFoldDB" id="E0TC00"/>
<dbReference type="eggNOG" id="COG3000">
    <property type="taxonomic scope" value="Bacteria"/>
</dbReference>
<evidence type="ECO:0000256" key="5">
    <source>
        <dbReference type="SAM" id="Phobius"/>
    </source>
</evidence>
<protein>
    <submittedName>
        <fullName evidence="7">Sterol desaturase family protein</fullName>
    </submittedName>
</protein>
<dbReference type="HOGENOM" id="CLU_047036_6_1_5"/>
<sequence>MIPDKVSLDLALFLPIYGWLLLIIWARYVFMAGIVHKSLWRPDATVRTGSALTGRAPGAAAMWREAKTSIGVSLIYALPAAVLFFLFEQGGTALTREIGGLGDLFWQPVALILYLVLHDTYFYWTHRAMHHPRLYKATHHTHHMSKQPTAWASFCFSPAEALIGAVIVPALAFVIPIHVATFLLLLSLMTFSAVMNHAGVEVWPRRFLDGPIGRHLITARHHNLHHTKFQRNFGLYFRWWDRLMGTDSLEGDPVSEAGRDKMAVRVPANAPL</sequence>
<dbReference type="Pfam" id="PF04116">
    <property type="entry name" value="FA_hydroxylase"/>
    <property type="match status" value="1"/>
</dbReference>
<evidence type="ECO:0000256" key="3">
    <source>
        <dbReference type="ARBA" id="ARBA00022989"/>
    </source>
</evidence>
<dbReference type="Proteomes" id="UP000001302">
    <property type="component" value="Chromosome"/>
</dbReference>
<reference evidence="8" key="1">
    <citation type="submission" date="2010-08" db="EMBL/GenBank/DDBJ databases">
        <title>Genome sequence of Parvularcula bermudensis HTCC2503.</title>
        <authorList>
            <person name="Kang D.-M."/>
            <person name="Oh H.-M."/>
            <person name="Cho J.-C."/>
        </authorList>
    </citation>
    <scope>NUCLEOTIDE SEQUENCE [LARGE SCALE GENOMIC DNA]</scope>
    <source>
        <strain evidence="8">ATCC BAA-594 / HTCC2503 / KCTC 12087</strain>
    </source>
</reference>
<dbReference type="OrthoDB" id="9770329at2"/>
<feature type="transmembrane region" description="Helical" evidence="5">
    <location>
        <begin position="70"/>
        <end position="87"/>
    </location>
</feature>
<dbReference type="EMBL" id="CP002156">
    <property type="protein sequence ID" value="ADM09793.1"/>
    <property type="molecule type" value="Genomic_DNA"/>
</dbReference>
<dbReference type="GO" id="GO:0016491">
    <property type="term" value="F:oxidoreductase activity"/>
    <property type="evidence" value="ECO:0007669"/>
    <property type="project" value="InterPro"/>
</dbReference>
<evidence type="ECO:0000313" key="7">
    <source>
        <dbReference type="EMBL" id="ADM09793.1"/>
    </source>
</evidence>
<dbReference type="GO" id="GO:0005506">
    <property type="term" value="F:iron ion binding"/>
    <property type="evidence" value="ECO:0007669"/>
    <property type="project" value="InterPro"/>
</dbReference>
<dbReference type="GO" id="GO:0008610">
    <property type="term" value="P:lipid biosynthetic process"/>
    <property type="evidence" value="ECO:0007669"/>
    <property type="project" value="InterPro"/>
</dbReference>
<feature type="transmembrane region" description="Helical" evidence="5">
    <location>
        <begin position="12"/>
        <end position="30"/>
    </location>
</feature>
<evidence type="ECO:0000256" key="4">
    <source>
        <dbReference type="ARBA" id="ARBA00023136"/>
    </source>
</evidence>
<proteinExistence type="predicted"/>
<dbReference type="STRING" id="314260.PB2503_08689"/>
<accession>E0TC00</accession>
<evidence type="ECO:0000256" key="2">
    <source>
        <dbReference type="ARBA" id="ARBA00022692"/>
    </source>
</evidence>
<feature type="transmembrane region" description="Helical" evidence="5">
    <location>
        <begin position="107"/>
        <end position="124"/>
    </location>
</feature>
<keyword evidence="2 5" id="KW-0812">Transmembrane</keyword>
<dbReference type="InterPro" id="IPR050307">
    <property type="entry name" value="Sterol_Desaturase_Related"/>
</dbReference>
<reference evidence="7 8" key="2">
    <citation type="journal article" date="2011" name="J. Bacteriol.">
        <title>Complete genome sequence of strain HTCC2503T of Parvularcula bermudensis, the type species of the order "Parvularculales" in the class Alphaproteobacteria.</title>
        <authorList>
            <person name="Oh H.M."/>
            <person name="Kang I."/>
            <person name="Vergin K.L."/>
            <person name="Kang D."/>
            <person name="Rhee K.H."/>
            <person name="Giovannoni S.J."/>
            <person name="Cho J.C."/>
        </authorList>
    </citation>
    <scope>NUCLEOTIDE SEQUENCE [LARGE SCALE GENOMIC DNA]</scope>
    <source>
        <strain evidence="8">ATCC BAA-594 / HTCC2503 / KCTC 12087</strain>
    </source>
</reference>
<dbReference type="PANTHER" id="PTHR11863">
    <property type="entry name" value="STEROL DESATURASE"/>
    <property type="match status" value="1"/>
</dbReference>
<evidence type="ECO:0000256" key="1">
    <source>
        <dbReference type="ARBA" id="ARBA00004370"/>
    </source>
</evidence>
<gene>
    <name evidence="7" type="ordered locus">PB2503_08689</name>
</gene>
<keyword evidence="8" id="KW-1185">Reference proteome</keyword>
<keyword evidence="3 5" id="KW-1133">Transmembrane helix</keyword>
<dbReference type="GO" id="GO:0016020">
    <property type="term" value="C:membrane"/>
    <property type="evidence" value="ECO:0007669"/>
    <property type="project" value="UniProtKB-SubCell"/>
</dbReference>
<evidence type="ECO:0000259" key="6">
    <source>
        <dbReference type="Pfam" id="PF04116"/>
    </source>
</evidence>
<dbReference type="InterPro" id="IPR006694">
    <property type="entry name" value="Fatty_acid_hydroxylase"/>
</dbReference>